<feature type="region of interest" description="Disordered" evidence="1">
    <location>
        <begin position="1"/>
        <end position="29"/>
    </location>
</feature>
<evidence type="ECO:0000313" key="2">
    <source>
        <dbReference type="EMBL" id="KAG2588819.1"/>
    </source>
</evidence>
<organism evidence="2 3">
    <name type="scientific">Panicum virgatum</name>
    <name type="common">Blackwell switchgrass</name>
    <dbReference type="NCBI Taxonomy" id="38727"/>
    <lineage>
        <taxon>Eukaryota</taxon>
        <taxon>Viridiplantae</taxon>
        <taxon>Streptophyta</taxon>
        <taxon>Embryophyta</taxon>
        <taxon>Tracheophyta</taxon>
        <taxon>Spermatophyta</taxon>
        <taxon>Magnoliopsida</taxon>
        <taxon>Liliopsida</taxon>
        <taxon>Poales</taxon>
        <taxon>Poaceae</taxon>
        <taxon>PACMAD clade</taxon>
        <taxon>Panicoideae</taxon>
        <taxon>Panicodae</taxon>
        <taxon>Paniceae</taxon>
        <taxon>Panicinae</taxon>
        <taxon>Panicum</taxon>
        <taxon>Panicum sect. Hiantes</taxon>
    </lineage>
</organism>
<evidence type="ECO:0000313" key="3">
    <source>
        <dbReference type="Proteomes" id="UP000823388"/>
    </source>
</evidence>
<feature type="compositionally biased region" description="Polar residues" evidence="1">
    <location>
        <begin position="171"/>
        <end position="182"/>
    </location>
</feature>
<feature type="compositionally biased region" description="Polar residues" evidence="1">
    <location>
        <begin position="114"/>
        <end position="126"/>
    </location>
</feature>
<feature type="compositionally biased region" description="Polar residues" evidence="1">
    <location>
        <begin position="150"/>
        <end position="159"/>
    </location>
</feature>
<feature type="region of interest" description="Disordered" evidence="1">
    <location>
        <begin position="45"/>
        <end position="182"/>
    </location>
</feature>
<dbReference type="Proteomes" id="UP000823388">
    <property type="component" value="Chromosome 5N"/>
</dbReference>
<name>A0A8T0RWR3_PANVG</name>
<reference evidence="2" key="1">
    <citation type="submission" date="2020-05" db="EMBL/GenBank/DDBJ databases">
        <title>WGS assembly of Panicum virgatum.</title>
        <authorList>
            <person name="Lovell J.T."/>
            <person name="Jenkins J."/>
            <person name="Shu S."/>
            <person name="Juenger T.E."/>
            <person name="Schmutz J."/>
        </authorList>
    </citation>
    <scope>NUCLEOTIDE SEQUENCE</scope>
    <source>
        <strain evidence="2">AP13</strain>
    </source>
</reference>
<comment type="caution">
    <text evidence="2">The sequence shown here is derived from an EMBL/GenBank/DDBJ whole genome shotgun (WGS) entry which is preliminary data.</text>
</comment>
<feature type="compositionally biased region" description="Basic residues" evidence="1">
    <location>
        <begin position="131"/>
        <end position="149"/>
    </location>
</feature>
<accession>A0A8T0RWR3</accession>
<dbReference type="AlphaFoldDB" id="A0A8T0RWR3"/>
<evidence type="ECO:0000256" key="1">
    <source>
        <dbReference type="SAM" id="MobiDB-lite"/>
    </source>
</evidence>
<gene>
    <name evidence="2" type="ORF">PVAP13_5NG224362</name>
</gene>
<feature type="compositionally biased region" description="Low complexity" evidence="1">
    <location>
        <begin position="45"/>
        <end position="67"/>
    </location>
</feature>
<keyword evidence="3" id="KW-1185">Reference proteome</keyword>
<feature type="compositionally biased region" description="Low complexity" evidence="1">
    <location>
        <begin position="19"/>
        <end position="29"/>
    </location>
</feature>
<protein>
    <submittedName>
        <fullName evidence="2">Uncharacterized protein</fullName>
    </submittedName>
</protein>
<dbReference type="EMBL" id="CM029046">
    <property type="protein sequence ID" value="KAG2588819.1"/>
    <property type="molecule type" value="Genomic_DNA"/>
</dbReference>
<sequence length="182" mass="18680">MAGDDPGDPGGAGEDRGGRALATGAHGAGLGAPPLAAILAARADCAGARARARATGLAAGEEASASGPQPMAAADVRGPPKKRKGTRTTNQGSIVPWEDEAPAASMSFPPPRSRSGSNQLMTNQTVEGDKKRKAKPKKKVVAKKVKKTRQPQFDSSAMATRSKMVDPVSPAMSTRSKQRLSL</sequence>
<proteinExistence type="predicted"/>